<evidence type="ECO:0000313" key="2">
    <source>
        <dbReference type="Proteomes" id="UP000054874"/>
    </source>
</evidence>
<organism evidence="1 2">
    <name type="scientific">Acetivibrio ethanolgignens</name>
    <dbReference type="NCBI Taxonomy" id="290052"/>
    <lineage>
        <taxon>Bacteria</taxon>
        <taxon>Bacillati</taxon>
        <taxon>Bacillota</taxon>
        <taxon>Clostridia</taxon>
        <taxon>Eubacteriales</taxon>
        <taxon>Oscillospiraceae</taxon>
        <taxon>Acetivibrio</taxon>
    </lineage>
</organism>
<dbReference type="GO" id="GO:0003677">
    <property type="term" value="F:DNA binding"/>
    <property type="evidence" value="ECO:0007669"/>
    <property type="project" value="InterPro"/>
</dbReference>
<keyword evidence="2" id="KW-1185">Reference proteome</keyword>
<name>A0A0V8QB59_9FIRM</name>
<sequence>MGQLKDLSGKKFGRLEVLKFVKYKPTTSGNRAIWKCKCECGAIKNVLGGDLTSGRTKSCGCLREENLRQYSNKKHKRSNLKNAYDLSGDYGIGYTKQGKEFYFDLDDYDKVKDYYWRFSKDGYLYAVRDKNKIILHRYILNITDSSIEVDHIYHKKYDNRKSELRVVNRSQNSMNKGLRNDNQSGVTGVCWNKNNNKWKAYICVNDKRINLGHFDNFEEAVQVRRNAESKYFGEYKYKE</sequence>
<comment type="caution">
    <text evidence="1">The sequence shown here is derived from an EMBL/GenBank/DDBJ whole genome shotgun (WGS) entry which is preliminary data.</text>
</comment>
<proteinExistence type="predicted"/>
<dbReference type="InterPro" id="IPR016177">
    <property type="entry name" value="DNA-bd_dom_sf"/>
</dbReference>
<protein>
    <submittedName>
        <fullName evidence="1">Uncharacterized protein</fullName>
    </submittedName>
</protein>
<dbReference type="Proteomes" id="UP000054874">
    <property type="component" value="Unassembled WGS sequence"/>
</dbReference>
<dbReference type="RefSeq" id="WP_058354030.1">
    <property type="nucleotide sequence ID" value="NZ_CABMMD010000203.1"/>
</dbReference>
<dbReference type="STRING" id="290052.ASU35_15390"/>
<dbReference type="OrthoDB" id="552713at2"/>
<dbReference type="SUPFAM" id="SSF54171">
    <property type="entry name" value="DNA-binding domain"/>
    <property type="match status" value="1"/>
</dbReference>
<reference evidence="1 2" key="1">
    <citation type="submission" date="2015-11" db="EMBL/GenBank/DDBJ databases">
        <title>Butyribacter intestini gen. nov., sp. nov., a butyric acid-producing bacterium of the family Lachnospiraceae isolated from the human faeces.</title>
        <authorList>
            <person name="Zou Y."/>
            <person name="Xue W."/>
            <person name="Luo G."/>
            <person name="Lv M."/>
        </authorList>
    </citation>
    <scope>NUCLEOTIDE SEQUENCE [LARGE SCALE GENOMIC DNA]</scope>
    <source>
        <strain evidence="1 2">ACET-33324</strain>
    </source>
</reference>
<dbReference type="EMBL" id="LNAM01000203">
    <property type="protein sequence ID" value="KSV57724.1"/>
    <property type="molecule type" value="Genomic_DNA"/>
</dbReference>
<dbReference type="SUPFAM" id="SSF54060">
    <property type="entry name" value="His-Me finger endonucleases"/>
    <property type="match status" value="1"/>
</dbReference>
<dbReference type="AlphaFoldDB" id="A0A0V8QB59"/>
<dbReference type="Gene3D" id="1.20.5.2050">
    <property type="match status" value="1"/>
</dbReference>
<evidence type="ECO:0000313" key="1">
    <source>
        <dbReference type="EMBL" id="KSV57724.1"/>
    </source>
</evidence>
<dbReference type="InterPro" id="IPR044925">
    <property type="entry name" value="His-Me_finger_sf"/>
</dbReference>
<accession>A0A0V8QB59</accession>
<gene>
    <name evidence="1" type="ORF">ASU35_15390</name>
</gene>